<evidence type="ECO:0000313" key="4">
    <source>
        <dbReference type="Proteomes" id="UP001139179"/>
    </source>
</evidence>
<evidence type="ECO:0000256" key="2">
    <source>
        <dbReference type="ARBA" id="ARBA00023239"/>
    </source>
</evidence>
<dbReference type="PANTHER" id="PTHR33542:SF3">
    <property type="entry name" value="SIROHYDROCHLORIN FERROCHELATASE, CHLOROPLASTIC"/>
    <property type="match status" value="1"/>
</dbReference>
<dbReference type="Proteomes" id="UP001139179">
    <property type="component" value="Unassembled WGS sequence"/>
</dbReference>
<dbReference type="CDD" id="cd03414">
    <property type="entry name" value="CbiX_SirB_C"/>
    <property type="match status" value="1"/>
</dbReference>
<gene>
    <name evidence="3" type="ORF">M3202_06760</name>
</gene>
<evidence type="ECO:0000256" key="1">
    <source>
        <dbReference type="ARBA" id="ARBA00022723"/>
    </source>
</evidence>
<dbReference type="SUPFAM" id="SSF53800">
    <property type="entry name" value="Chelatase"/>
    <property type="match status" value="1"/>
</dbReference>
<evidence type="ECO:0000313" key="3">
    <source>
        <dbReference type="EMBL" id="MCM3713780.1"/>
    </source>
</evidence>
<dbReference type="InterPro" id="IPR050963">
    <property type="entry name" value="Sirohydro_Cobaltochel/CbiX"/>
</dbReference>
<dbReference type="AlphaFoldDB" id="A0A9X2IN61"/>
<dbReference type="GO" id="GO:0046872">
    <property type="term" value="F:metal ion binding"/>
    <property type="evidence" value="ECO:0007669"/>
    <property type="project" value="UniProtKB-KW"/>
</dbReference>
<dbReference type="CDD" id="cd03416">
    <property type="entry name" value="CbiX_SirB_N"/>
    <property type="match status" value="1"/>
</dbReference>
<dbReference type="InterPro" id="IPR002762">
    <property type="entry name" value="CbiX-like"/>
</dbReference>
<protein>
    <submittedName>
        <fullName evidence="3">Sirohydrochlorin chelatase</fullName>
    </submittedName>
</protein>
<dbReference type="EMBL" id="JAMBOL010000003">
    <property type="protein sequence ID" value="MCM3713780.1"/>
    <property type="molecule type" value="Genomic_DNA"/>
</dbReference>
<dbReference type="RefSeq" id="WP_251222573.1">
    <property type="nucleotide sequence ID" value="NZ_JAMBOL010000003.1"/>
</dbReference>
<dbReference type="PANTHER" id="PTHR33542">
    <property type="entry name" value="SIROHYDROCHLORIN FERROCHELATASE, CHLOROPLASTIC"/>
    <property type="match status" value="1"/>
</dbReference>
<keyword evidence="2" id="KW-0456">Lyase</keyword>
<organism evidence="3 4">
    <name type="scientific">Halalkalibacter oceani</name>
    <dbReference type="NCBI Taxonomy" id="1653776"/>
    <lineage>
        <taxon>Bacteria</taxon>
        <taxon>Bacillati</taxon>
        <taxon>Bacillota</taxon>
        <taxon>Bacilli</taxon>
        <taxon>Bacillales</taxon>
        <taxon>Bacillaceae</taxon>
        <taxon>Halalkalibacter</taxon>
    </lineage>
</organism>
<proteinExistence type="predicted"/>
<accession>A0A9X2IN61</accession>
<dbReference type="GO" id="GO:0016829">
    <property type="term" value="F:lyase activity"/>
    <property type="evidence" value="ECO:0007669"/>
    <property type="project" value="UniProtKB-KW"/>
</dbReference>
<keyword evidence="1" id="KW-0479">Metal-binding</keyword>
<reference evidence="3" key="1">
    <citation type="submission" date="2022-05" db="EMBL/GenBank/DDBJ databases">
        <title>Comparative Genomics of Spacecraft Associated Microbes.</title>
        <authorList>
            <person name="Tran M.T."/>
            <person name="Wright A."/>
            <person name="Seuylemezian A."/>
            <person name="Eisen J."/>
            <person name="Coil D."/>
        </authorList>
    </citation>
    <scope>NUCLEOTIDE SEQUENCE</scope>
    <source>
        <strain evidence="3">214.1.1</strain>
    </source>
</reference>
<name>A0A9X2IN61_9BACI</name>
<dbReference type="Pfam" id="PF01903">
    <property type="entry name" value="CbiX"/>
    <property type="match status" value="2"/>
</dbReference>
<sequence length="279" mass="31084">MEAVLFIGHGSRKPEGNEQLLEFVNGMKQQVKADIVETCFLEFAEPAIATGIEACVKQGATKVALVPMMFFSAGHAKIHIPAEVDKARQKFPLVSFTYGRPIGSHPGVINILADRLKEAGWQAKEGSSLVIVGRGSSDGDANSELYKISRLLSERLNMTDVELSFIGVTSPTVEQAVERSLKLGASSVCLLPYFFFSGVLMDRMEEKLEGFKRSYPDSSFLMTKFFGFHPLLATIFKERAEEALQGLAALNCDNCQYRLFAKEHLELDHNHDHHHHHHH</sequence>
<dbReference type="Gene3D" id="3.40.50.1400">
    <property type="match status" value="2"/>
</dbReference>
<keyword evidence="4" id="KW-1185">Reference proteome</keyword>
<comment type="caution">
    <text evidence="3">The sequence shown here is derived from an EMBL/GenBank/DDBJ whole genome shotgun (WGS) entry which is preliminary data.</text>
</comment>